<dbReference type="Gene3D" id="2.30.30.60">
    <property type="match status" value="1"/>
</dbReference>
<keyword evidence="4" id="KW-1133">Transmembrane helix</keyword>
<evidence type="ECO:0000256" key="1">
    <source>
        <dbReference type="ARBA" id="ARBA00004141"/>
    </source>
</evidence>
<accession>A0ABD1Y0M0</accession>
<dbReference type="Proteomes" id="UP001605036">
    <property type="component" value="Unassembled WGS sequence"/>
</dbReference>
<dbReference type="Gene3D" id="1.10.287.1260">
    <property type="match status" value="1"/>
</dbReference>
<name>A0ABD1Y0M0_9MARC</name>
<dbReference type="InterPro" id="IPR011014">
    <property type="entry name" value="MscS_channel_TM-2"/>
</dbReference>
<keyword evidence="8" id="KW-1185">Reference proteome</keyword>
<feature type="domain" description="Mechanosensitive ion channel MscS" evidence="6">
    <location>
        <begin position="313"/>
        <end position="380"/>
    </location>
</feature>
<organism evidence="7 8">
    <name type="scientific">Riccia fluitans</name>
    <dbReference type="NCBI Taxonomy" id="41844"/>
    <lineage>
        <taxon>Eukaryota</taxon>
        <taxon>Viridiplantae</taxon>
        <taxon>Streptophyta</taxon>
        <taxon>Embryophyta</taxon>
        <taxon>Marchantiophyta</taxon>
        <taxon>Marchantiopsida</taxon>
        <taxon>Marchantiidae</taxon>
        <taxon>Marchantiales</taxon>
        <taxon>Ricciaceae</taxon>
        <taxon>Riccia</taxon>
    </lineage>
</organism>
<proteinExistence type="inferred from homology"/>
<evidence type="ECO:0000256" key="4">
    <source>
        <dbReference type="ARBA" id="ARBA00022989"/>
    </source>
</evidence>
<reference evidence="7 8" key="1">
    <citation type="submission" date="2024-09" db="EMBL/GenBank/DDBJ databases">
        <title>Chromosome-scale assembly of Riccia fluitans.</title>
        <authorList>
            <person name="Paukszto L."/>
            <person name="Sawicki J."/>
            <person name="Karawczyk K."/>
            <person name="Piernik-Szablinska J."/>
            <person name="Szczecinska M."/>
            <person name="Mazdziarz M."/>
        </authorList>
    </citation>
    <scope>NUCLEOTIDE SEQUENCE [LARGE SCALE GENOMIC DNA]</scope>
    <source>
        <strain evidence="7">Rf_01</strain>
        <tissue evidence="7">Aerial parts of the thallus</tissue>
    </source>
</reference>
<dbReference type="GO" id="GO:0016020">
    <property type="term" value="C:membrane"/>
    <property type="evidence" value="ECO:0007669"/>
    <property type="project" value="UniProtKB-SubCell"/>
</dbReference>
<evidence type="ECO:0000256" key="2">
    <source>
        <dbReference type="ARBA" id="ARBA00008017"/>
    </source>
</evidence>
<evidence type="ECO:0000313" key="8">
    <source>
        <dbReference type="Proteomes" id="UP001605036"/>
    </source>
</evidence>
<dbReference type="InterPro" id="IPR010920">
    <property type="entry name" value="LSM_dom_sf"/>
</dbReference>
<dbReference type="AlphaFoldDB" id="A0ABD1Y0M0"/>
<sequence length="493" mass="54227">MESVVASCRCISPLLVPQGQRIEGLILPPARASASWNRVQSSFSGQHLVGRSRNGLPSDTIRRLRVGAARAHSHSLGPPGAGIPGAPATAPDELSIVDDMSRFIYKKLNAVLAPYLPKGFDYLDWLPEGIHKKLHNSEALAVSVVRELLHFAMYYYLFMQVDGFCKWLHRLYNVKIKETSNFSEEAFKTSNFHVMAAPIQLLIVVWALTRLVCVCAPLLKIPLPPGLIMKTRETALVVAVTWFCFKWKQKYVNNLTIAYKLDAPRIIAFDKIVSLVLYVLALSCIGEVNGFALRSLLAVGGFSGVALGLAAKEIVSNFFGGALLFVTRPFVIGERIKTGSFAGYVQDIGFLQTKILSMERVPMIVPNQNFINQVITNYSRANNKLLEAEFPIRIQDIFLVDKITGLVSTFLKSHPEIDSGLKTPVCYLKSVHEQGVQIAVSCVVKPKGGADFFKVQQAILIRVAEIIVSEGASMGLSGEWDPDIPSLDNGNLA</sequence>
<dbReference type="PANTHER" id="PTHR30566:SF27">
    <property type="entry name" value="MECHANOSENSITIVE ION CHANNEL PROTEIN"/>
    <property type="match status" value="1"/>
</dbReference>
<evidence type="ECO:0000256" key="3">
    <source>
        <dbReference type="ARBA" id="ARBA00022692"/>
    </source>
</evidence>
<dbReference type="PANTHER" id="PTHR30566">
    <property type="entry name" value="YNAI-RELATED MECHANOSENSITIVE ION CHANNEL"/>
    <property type="match status" value="1"/>
</dbReference>
<gene>
    <name evidence="7" type="ORF">R1flu_025403</name>
</gene>
<dbReference type="InterPro" id="IPR006685">
    <property type="entry name" value="MscS_channel_2nd"/>
</dbReference>
<dbReference type="Pfam" id="PF00924">
    <property type="entry name" value="MS_channel_2nd"/>
    <property type="match status" value="1"/>
</dbReference>
<dbReference type="SUPFAM" id="SSF50182">
    <property type="entry name" value="Sm-like ribonucleoproteins"/>
    <property type="match status" value="1"/>
</dbReference>
<comment type="caution">
    <text evidence="7">The sequence shown here is derived from an EMBL/GenBank/DDBJ whole genome shotgun (WGS) entry which is preliminary data.</text>
</comment>
<keyword evidence="3" id="KW-0812">Transmembrane</keyword>
<comment type="subcellular location">
    <subcellularLocation>
        <location evidence="1">Membrane</location>
        <topology evidence="1">Multi-pass membrane protein</topology>
    </subcellularLocation>
</comment>
<protein>
    <recommendedName>
        <fullName evidence="6">Mechanosensitive ion channel MscS domain-containing protein</fullName>
    </recommendedName>
</protein>
<dbReference type="InterPro" id="IPR023408">
    <property type="entry name" value="MscS_beta-dom_sf"/>
</dbReference>
<evidence type="ECO:0000313" key="7">
    <source>
        <dbReference type="EMBL" id="KAL2613711.1"/>
    </source>
</evidence>
<dbReference type="EMBL" id="JBHFFA010000007">
    <property type="protein sequence ID" value="KAL2613711.1"/>
    <property type="molecule type" value="Genomic_DNA"/>
</dbReference>
<evidence type="ECO:0000259" key="6">
    <source>
        <dbReference type="Pfam" id="PF00924"/>
    </source>
</evidence>
<dbReference type="SUPFAM" id="SSF82861">
    <property type="entry name" value="Mechanosensitive channel protein MscS (YggB), transmembrane region"/>
    <property type="match status" value="1"/>
</dbReference>
<keyword evidence="5" id="KW-0472">Membrane</keyword>
<comment type="similarity">
    <text evidence="2">Belongs to the MscS (TC 1.A.23) family.</text>
</comment>
<evidence type="ECO:0000256" key="5">
    <source>
        <dbReference type="ARBA" id="ARBA00023136"/>
    </source>
</evidence>